<feature type="compositionally biased region" description="Basic and acidic residues" evidence="1">
    <location>
        <begin position="309"/>
        <end position="318"/>
    </location>
</feature>
<evidence type="ECO:0000256" key="1">
    <source>
        <dbReference type="SAM" id="MobiDB-lite"/>
    </source>
</evidence>
<evidence type="ECO:0000313" key="2">
    <source>
        <dbReference type="EMBL" id="SEM00373.1"/>
    </source>
</evidence>
<dbReference type="AlphaFoldDB" id="A0A1H7UTS8"/>
<reference evidence="3" key="1">
    <citation type="submission" date="2016-10" db="EMBL/GenBank/DDBJ databases">
        <authorList>
            <person name="Varghese N."/>
            <person name="Submissions S."/>
        </authorList>
    </citation>
    <scope>NUCLEOTIDE SEQUENCE [LARGE SCALE GENOMIC DNA]</scope>
    <source>
        <strain evidence="3">JS21-1</strain>
    </source>
</reference>
<dbReference type="InterPro" id="IPR027417">
    <property type="entry name" value="P-loop_NTPase"/>
</dbReference>
<accession>A0A1H7UTS8</accession>
<dbReference type="Gene3D" id="3.40.50.300">
    <property type="entry name" value="P-loop containing nucleotide triphosphate hydrolases"/>
    <property type="match status" value="1"/>
</dbReference>
<organism evidence="2 3">
    <name type="scientific">Sphingomonas palmae</name>
    <dbReference type="NCBI Taxonomy" id="1855283"/>
    <lineage>
        <taxon>Bacteria</taxon>
        <taxon>Pseudomonadati</taxon>
        <taxon>Pseudomonadota</taxon>
        <taxon>Alphaproteobacteria</taxon>
        <taxon>Sphingomonadales</taxon>
        <taxon>Sphingomonadaceae</taxon>
        <taxon>Sphingomonas</taxon>
    </lineage>
</organism>
<dbReference type="Proteomes" id="UP000199214">
    <property type="component" value="Unassembled WGS sequence"/>
</dbReference>
<feature type="region of interest" description="Disordered" evidence="1">
    <location>
        <begin position="298"/>
        <end position="342"/>
    </location>
</feature>
<evidence type="ECO:0000313" key="3">
    <source>
        <dbReference type="Proteomes" id="UP000199214"/>
    </source>
</evidence>
<name>A0A1H7UTS8_9SPHN</name>
<dbReference type="EMBL" id="FNZZ01000008">
    <property type="protein sequence ID" value="SEM00373.1"/>
    <property type="molecule type" value="Genomic_DNA"/>
</dbReference>
<sequence>MPRIPFRVDGWLPARGANVWFGAGSTGKTQLLLWMAAMIASRPEYRAPTWLGGTINGTGHVLILSAEDTGQQIIERLRNILHTTMGQDAAMARETSARLHVMPFLSMSEAEFRHPNASLFRLAEDRVWRASEVLTEVREYIKGWNARHDDPEDQIVGVVMDSATSMAGFDSMDEGATTNFFFYLNRMCETMKLFFTIIGHVPKGSTVPQKDPWGTAAARLRGVAIWTTAPRMVVEVRFIQEWHLKRNTVHEAKELRERLPGVRREDILVVYAAKANLQGVCRDPRYLVRVEEGAFRQVDAPKPGSTRPGDAKAQDPGKRHNASSTTPAPRSSAQQRADKEARYRPGTPIILRVIKRAYPNIAPGDYVIESLIKKTLDTMHGEEPFKARRCIVSSSGSGAGIRIGGLSWHLQQLAEAGVLTNANNRYRFARWPDPSPDEA</sequence>
<feature type="compositionally biased region" description="Low complexity" evidence="1">
    <location>
        <begin position="322"/>
        <end position="333"/>
    </location>
</feature>
<proteinExistence type="predicted"/>
<keyword evidence="3" id="KW-1185">Reference proteome</keyword>
<gene>
    <name evidence="2" type="ORF">SAMN05216382_3069</name>
</gene>
<dbReference type="Pfam" id="PF13481">
    <property type="entry name" value="AAA_25"/>
    <property type="match status" value="1"/>
</dbReference>
<dbReference type="STRING" id="1855283.SAMN05216382_3069"/>
<dbReference type="SUPFAM" id="SSF52540">
    <property type="entry name" value="P-loop containing nucleoside triphosphate hydrolases"/>
    <property type="match status" value="1"/>
</dbReference>
<protein>
    <submittedName>
        <fullName evidence="2">AAA domain-containing protein</fullName>
    </submittedName>
</protein>